<evidence type="ECO:0000313" key="3">
    <source>
        <dbReference type="Proteomes" id="UP000274429"/>
    </source>
</evidence>
<dbReference type="EMBL" id="UYWX01022055">
    <property type="protein sequence ID" value="VDM35667.1"/>
    <property type="molecule type" value="Genomic_DNA"/>
</dbReference>
<organism evidence="2 3">
    <name type="scientific">Hydatigena taeniaeformis</name>
    <name type="common">Feline tapeworm</name>
    <name type="synonym">Taenia taeniaeformis</name>
    <dbReference type="NCBI Taxonomy" id="6205"/>
    <lineage>
        <taxon>Eukaryota</taxon>
        <taxon>Metazoa</taxon>
        <taxon>Spiralia</taxon>
        <taxon>Lophotrochozoa</taxon>
        <taxon>Platyhelminthes</taxon>
        <taxon>Cestoda</taxon>
        <taxon>Eucestoda</taxon>
        <taxon>Cyclophyllidea</taxon>
        <taxon>Taeniidae</taxon>
        <taxon>Hydatigera</taxon>
    </lineage>
</organism>
<keyword evidence="3" id="KW-1185">Reference proteome</keyword>
<protein>
    <submittedName>
        <fullName evidence="2">Uncharacterized protein</fullName>
    </submittedName>
</protein>
<gene>
    <name evidence="2" type="ORF">TTAC_LOCUS10687</name>
</gene>
<dbReference type="Proteomes" id="UP000274429">
    <property type="component" value="Unassembled WGS sequence"/>
</dbReference>
<sequence length="182" mass="18697">MRYRLMIDRTRMLDFIGPSFRPIYFLHQHRSSSSSPSSHLLPHTPNPHLIGSVDRNYFCALAVAIAFTCNRGGGGGGDDDHISTDLPTGGGKETTPPSPSPPTPPTPVPRPDATLSGSCCCCYGGGGGSGGGGGGSSLASSLLFLIHAINCLTACMASTCGCASAPFIKLLSVTTSSHDVVC</sequence>
<evidence type="ECO:0000256" key="1">
    <source>
        <dbReference type="SAM" id="MobiDB-lite"/>
    </source>
</evidence>
<reference evidence="2 3" key="1">
    <citation type="submission" date="2018-11" db="EMBL/GenBank/DDBJ databases">
        <authorList>
            <consortium name="Pathogen Informatics"/>
        </authorList>
    </citation>
    <scope>NUCLEOTIDE SEQUENCE [LARGE SCALE GENOMIC DNA]</scope>
</reference>
<feature type="region of interest" description="Disordered" evidence="1">
    <location>
        <begin position="78"/>
        <end position="111"/>
    </location>
</feature>
<feature type="compositionally biased region" description="Pro residues" evidence="1">
    <location>
        <begin position="96"/>
        <end position="110"/>
    </location>
</feature>
<dbReference type="AlphaFoldDB" id="A0A3P7G5Z4"/>
<name>A0A3P7G5Z4_HYDTA</name>
<proteinExistence type="predicted"/>
<evidence type="ECO:0000313" key="2">
    <source>
        <dbReference type="EMBL" id="VDM35667.1"/>
    </source>
</evidence>
<accession>A0A3P7G5Z4</accession>